<evidence type="ECO:0000256" key="1">
    <source>
        <dbReference type="SAM" id="Phobius"/>
    </source>
</evidence>
<feature type="signal peptide" evidence="2">
    <location>
        <begin position="1"/>
        <end position="21"/>
    </location>
</feature>
<keyword evidence="1" id="KW-0812">Transmembrane</keyword>
<dbReference type="EMBL" id="QEAP01000556">
    <property type="protein sequence ID" value="TPX64246.1"/>
    <property type="molecule type" value="Genomic_DNA"/>
</dbReference>
<protein>
    <submittedName>
        <fullName evidence="3">Uncharacterized protein</fullName>
    </submittedName>
</protein>
<sequence length="153" mass="16321">MLNVNIKSAFLLLLLTASANAATLICQCLCGGKEFATGESEDNCNDWCLAQVVLQGGDKKVCPVGRLEYLEVSKKAFWIYVGCSIAGFVLLVSCCISLCCYCAKRRKAQAANVIIVQQPAAAGAPTYYPPGQNGQYQQSQYQPVAGQAGQAKV</sequence>
<evidence type="ECO:0000313" key="3">
    <source>
        <dbReference type="EMBL" id="TPX64246.1"/>
    </source>
</evidence>
<proteinExistence type="predicted"/>
<organism evidence="3 4">
    <name type="scientific">Chytriomyces confervae</name>
    <dbReference type="NCBI Taxonomy" id="246404"/>
    <lineage>
        <taxon>Eukaryota</taxon>
        <taxon>Fungi</taxon>
        <taxon>Fungi incertae sedis</taxon>
        <taxon>Chytridiomycota</taxon>
        <taxon>Chytridiomycota incertae sedis</taxon>
        <taxon>Chytridiomycetes</taxon>
        <taxon>Chytridiales</taxon>
        <taxon>Chytriomycetaceae</taxon>
        <taxon>Chytriomyces</taxon>
    </lineage>
</organism>
<keyword evidence="4" id="KW-1185">Reference proteome</keyword>
<name>A0A507ELR4_9FUNG</name>
<evidence type="ECO:0000313" key="4">
    <source>
        <dbReference type="Proteomes" id="UP000320333"/>
    </source>
</evidence>
<feature type="transmembrane region" description="Helical" evidence="1">
    <location>
        <begin position="77"/>
        <end position="103"/>
    </location>
</feature>
<accession>A0A507ELR4</accession>
<dbReference type="Proteomes" id="UP000320333">
    <property type="component" value="Unassembled WGS sequence"/>
</dbReference>
<keyword evidence="1" id="KW-0472">Membrane</keyword>
<keyword evidence="1" id="KW-1133">Transmembrane helix</keyword>
<keyword evidence="2" id="KW-0732">Signal</keyword>
<comment type="caution">
    <text evidence="3">The sequence shown here is derived from an EMBL/GenBank/DDBJ whole genome shotgun (WGS) entry which is preliminary data.</text>
</comment>
<reference evidence="3 4" key="1">
    <citation type="journal article" date="2019" name="Sci. Rep.">
        <title>Comparative genomics of chytrid fungi reveal insights into the obligate biotrophic and pathogenic lifestyle of Synchytrium endobioticum.</title>
        <authorList>
            <person name="van de Vossenberg B.T.L.H."/>
            <person name="Warris S."/>
            <person name="Nguyen H.D.T."/>
            <person name="van Gent-Pelzer M.P.E."/>
            <person name="Joly D.L."/>
            <person name="van de Geest H.C."/>
            <person name="Bonants P.J.M."/>
            <person name="Smith D.S."/>
            <person name="Levesque C.A."/>
            <person name="van der Lee T.A.J."/>
        </authorList>
    </citation>
    <scope>NUCLEOTIDE SEQUENCE [LARGE SCALE GENOMIC DNA]</scope>
    <source>
        <strain evidence="3 4">CBS 675.73</strain>
    </source>
</reference>
<evidence type="ECO:0000256" key="2">
    <source>
        <dbReference type="SAM" id="SignalP"/>
    </source>
</evidence>
<feature type="chain" id="PRO_5021192362" evidence="2">
    <location>
        <begin position="22"/>
        <end position="153"/>
    </location>
</feature>
<dbReference type="AlphaFoldDB" id="A0A507ELR4"/>
<gene>
    <name evidence="3" type="ORF">CcCBS67573_g08457</name>
</gene>